<dbReference type="InterPro" id="IPR035906">
    <property type="entry name" value="MetI-like_sf"/>
</dbReference>
<dbReference type="PANTHER" id="PTHR43632:SF1">
    <property type="entry name" value="PERMEASE COMPONENT OF TUNGSTATE ABC TRANSPORTER"/>
    <property type="match status" value="1"/>
</dbReference>
<comment type="subcellular location">
    <subcellularLocation>
        <location evidence="5">Cell membrane</location>
        <topology evidence="5">Multi-pass membrane protein</topology>
    </subcellularLocation>
    <subcellularLocation>
        <location evidence="1">Membrane</location>
        <topology evidence="1">Multi-pass membrane protein</topology>
    </subcellularLocation>
</comment>
<comment type="similarity">
    <text evidence="5">Belongs to the binding-protein-dependent transport system permease family.</text>
</comment>
<feature type="transmembrane region" description="Helical" evidence="5">
    <location>
        <begin position="186"/>
        <end position="207"/>
    </location>
</feature>
<dbReference type="STRING" id="526218.Sterm_1681"/>
<feature type="transmembrane region" description="Helical" evidence="5">
    <location>
        <begin position="47"/>
        <end position="67"/>
    </location>
</feature>
<gene>
    <name evidence="7" type="ordered locus">Sterm_1681</name>
</gene>
<keyword evidence="8" id="KW-1185">Reference proteome</keyword>
<accession>D1AIF5</accession>
<dbReference type="eggNOG" id="COG4662">
    <property type="taxonomic scope" value="Bacteria"/>
</dbReference>
<dbReference type="Gene3D" id="1.10.3720.10">
    <property type="entry name" value="MetI-like"/>
    <property type="match status" value="1"/>
</dbReference>
<evidence type="ECO:0000313" key="7">
    <source>
        <dbReference type="EMBL" id="ACZ08539.1"/>
    </source>
</evidence>
<organism evidence="7 8">
    <name type="scientific">Sebaldella termitidis (strain ATCC 33386 / NCTC 11300)</name>
    <dbReference type="NCBI Taxonomy" id="526218"/>
    <lineage>
        <taxon>Bacteria</taxon>
        <taxon>Fusobacteriati</taxon>
        <taxon>Fusobacteriota</taxon>
        <taxon>Fusobacteriia</taxon>
        <taxon>Fusobacteriales</taxon>
        <taxon>Leptotrichiaceae</taxon>
        <taxon>Sebaldella</taxon>
    </lineage>
</organism>
<dbReference type="PROSITE" id="PS50928">
    <property type="entry name" value="ABC_TM1"/>
    <property type="match status" value="1"/>
</dbReference>
<keyword evidence="3 5" id="KW-1133">Transmembrane helix</keyword>
<proteinExistence type="inferred from homology"/>
<keyword evidence="5" id="KW-0813">Transport</keyword>
<protein>
    <submittedName>
        <fullName evidence="7">Binding-protein-dependent transport systems inner membrane component</fullName>
    </submittedName>
</protein>
<dbReference type="PANTHER" id="PTHR43632">
    <property type="entry name" value="PERMEASE COMPONENT OF TUNGSTATE ABC TRANSPORTER"/>
    <property type="match status" value="1"/>
</dbReference>
<evidence type="ECO:0000256" key="1">
    <source>
        <dbReference type="ARBA" id="ARBA00004141"/>
    </source>
</evidence>
<dbReference type="AlphaFoldDB" id="D1AIF5"/>
<feature type="transmembrane region" description="Helical" evidence="5">
    <location>
        <begin position="79"/>
        <end position="105"/>
    </location>
</feature>
<reference evidence="8" key="1">
    <citation type="submission" date="2009-09" db="EMBL/GenBank/DDBJ databases">
        <title>The complete chromosome of Sebaldella termitidis ATCC 33386.</title>
        <authorList>
            <consortium name="US DOE Joint Genome Institute (JGI-PGF)"/>
            <person name="Lucas S."/>
            <person name="Copeland A."/>
            <person name="Lapidus A."/>
            <person name="Glavina del Rio T."/>
            <person name="Dalin E."/>
            <person name="Tice H."/>
            <person name="Bruce D."/>
            <person name="Goodwin L."/>
            <person name="Pitluck S."/>
            <person name="Kyrpides N."/>
            <person name="Mavromatis K."/>
            <person name="Ivanova N."/>
            <person name="Mikhailova N."/>
            <person name="Sims D."/>
            <person name="Meincke L."/>
            <person name="Brettin T."/>
            <person name="Detter J.C."/>
            <person name="Han C."/>
            <person name="Larimer F."/>
            <person name="Land M."/>
            <person name="Hauser L."/>
            <person name="Markowitz V."/>
            <person name="Cheng J.F."/>
            <person name="Hugenholtz P."/>
            <person name="Woyke T."/>
            <person name="Wu D."/>
            <person name="Eisen J.A."/>
        </authorList>
    </citation>
    <scope>NUCLEOTIDE SEQUENCE [LARGE SCALE GENOMIC DNA]</scope>
    <source>
        <strain evidence="8">ATCC 33386 / NCTC 11300</strain>
    </source>
</reference>
<reference evidence="7 8" key="2">
    <citation type="journal article" date="2010" name="Stand. Genomic Sci.">
        <title>Complete genome sequence of Sebaldella termitidis type strain (NCTC 11300).</title>
        <authorList>
            <person name="Harmon-Smith M."/>
            <person name="Celia L."/>
            <person name="Chertkov O."/>
            <person name="Lapidus A."/>
            <person name="Copeland A."/>
            <person name="Glavina Del Rio T."/>
            <person name="Nolan M."/>
            <person name="Lucas S."/>
            <person name="Tice H."/>
            <person name="Cheng J.F."/>
            <person name="Han C."/>
            <person name="Detter J.C."/>
            <person name="Bruce D."/>
            <person name="Goodwin L."/>
            <person name="Pitluck S."/>
            <person name="Pati A."/>
            <person name="Liolios K."/>
            <person name="Ivanova N."/>
            <person name="Mavromatis K."/>
            <person name="Mikhailova N."/>
            <person name="Chen A."/>
            <person name="Palaniappan K."/>
            <person name="Land M."/>
            <person name="Hauser L."/>
            <person name="Chang Y.J."/>
            <person name="Jeffries C.D."/>
            <person name="Brettin T."/>
            <person name="Goker M."/>
            <person name="Beck B."/>
            <person name="Bristow J."/>
            <person name="Eisen J.A."/>
            <person name="Markowitz V."/>
            <person name="Hugenholtz P."/>
            <person name="Kyrpides N.C."/>
            <person name="Klenk H.P."/>
            <person name="Chen F."/>
        </authorList>
    </citation>
    <scope>NUCLEOTIDE SEQUENCE [LARGE SCALE GENOMIC DNA]</scope>
    <source>
        <strain evidence="8">ATCC 33386 / NCTC 11300</strain>
    </source>
</reference>
<dbReference type="SUPFAM" id="SSF161098">
    <property type="entry name" value="MetI-like"/>
    <property type="match status" value="1"/>
</dbReference>
<evidence type="ECO:0000313" key="8">
    <source>
        <dbReference type="Proteomes" id="UP000000845"/>
    </source>
</evidence>
<dbReference type="RefSeq" id="WP_012861135.1">
    <property type="nucleotide sequence ID" value="NC_013517.1"/>
</dbReference>
<dbReference type="InterPro" id="IPR000515">
    <property type="entry name" value="MetI-like"/>
</dbReference>
<feature type="domain" description="ABC transmembrane type-1" evidence="6">
    <location>
        <begin position="8"/>
        <end position="204"/>
    </location>
</feature>
<dbReference type="GO" id="GO:0005886">
    <property type="term" value="C:plasma membrane"/>
    <property type="evidence" value="ECO:0007669"/>
    <property type="project" value="UniProtKB-SubCell"/>
</dbReference>
<keyword evidence="4 5" id="KW-0472">Membrane</keyword>
<evidence type="ECO:0000256" key="5">
    <source>
        <dbReference type="RuleBase" id="RU363032"/>
    </source>
</evidence>
<dbReference type="Proteomes" id="UP000000845">
    <property type="component" value="Chromosome"/>
</dbReference>
<evidence type="ECO:0000259" key="6">
    <source>
        <dbReference type="PROSITE" id="PS50928"/>
    </source>
</evidence>
<sequence length="209" mass="23201">MNEIISIILLSLFVSVISTLAATVFGVLISLVILFKDFRLKKLVIKLTNTFMSMPPVLMGLLMYLLLSRKGPFGSFRLLFTPTAIVITQTFLILPIIISLTYSYLNSIEEDIRRNCAALGISKKHTVYIMIKESLPQMISIVSTGFGRGISEVGAAMMIGGNIKGYTRIMTTYIAMETGKGNFNESIILGLVLLFISFSINFFLGYLEQ</sequence>
<name>D1AIF5_SEBTE</name>
<dbReference type="CDD" id="cd06261">
    <property type="entry name" value="TM_PBP2"/>
    <property type="match status" value="1"/>
</dbReference>
<dbReference type="GO" id="GO:0055085">
    <property type="term" value="P:transmembrane transport"/>
    <property type="evidence" value="ECO:0007669"/>
    <property type="project" value="InterPro"/>
</dbReference>
<evidence type="ECO:0000256" key="2">
    <source>
        <dbReference type="ARBA" id="ARBA00022692"/>
    </source>
</evidence>
<dbReference type="Pfam" id="PF00528">
    <property type="entry name" value="BPD_transp_1"/>
    <property type="match status" value="1"/>
</dbReference>
<dbReference type="KEGG" id="str:Sterm_1681"/>
<dbReference type="InterPro" id="IPR049783">
    <property type="entry name" value="ABC_perm_TupB-like"/>
</dbReference>
<dbReference type="EMBL" id="CP001739">
    <property type="protein sequence ID" value="ACZ08539.1"/>
    <property type="molecule type" value="Genomic_DNA"/>
</dbReference>
<dbReference type="HOGENOM" id="CLU_016047_14_2_0"/>
<feature type="transmembrane region" description="Helical" evidence="5">
    <location>
        <begin position="6"/>
        <end position="35"/>
    </location>
</feature>
<evidence type="ECO:0000256" key="4">
    <source>
        <dbReference type="ARBA" id="ARBA00023136"/>
    </source>
</evidence>
<keyword evidence="2 5" id="KW-0812">Transmembrane</keyword>
<dbReference type="NCBIfam" id="NF038017">
    <property type="entry name" value="ABC_perm1"/>
    <property type="match status" value="1"/>
</dbReference>
<evidence type="ECO:0000256" key="3">
    <source>
        <dbReference type="ARBA" id="ARBA00022989"/>
    </source>
</evidence>